<proteinExistence type="predicted"/>
<dbReference type="AlphaFoldDB" id="A0AAD9NZL2"/>
<dbReference type="EMBL" id="JAODUO010000237">
    <property type="protein sequence ID" value="KAK2185413.1"/>
    <property type="molecule type" value="Genomic_DNA"/>
</dbReference>
<sequence length="105" mass="12242">MYHPVVYACEHTHWYTLVLSSYKDTHTRRLNVLASIAGVRPLLRSTATSTGLVHTRLHFHRRKHTDTHALSIFFWDNRCRASHCIGLAIAWIWGWSQSFLPTQKT</sequence>
<name>A0AAD9NZL2_RIDPI</name>
<protein>
    <submittedName>
        <fullName evidence="1">Uncharacterized protein</fullName>
    </submittedName>
</protein>
<accession>A0AAD9NZL2</accession>
<evidence type="ECO:0000313" key="1">
    <source>
        <dbReference type="EMBL" id="KAK2185413.1"/>
    </source>
</evidence>
<organism evidence="1 2">
    <name type="scientific">Ridgeia piscesae</name>
    <name type="common">Tubeworm</name>
    <dbReference type="NCBI Taxonomy" id="27915"/>
    <lineage>
        <taxon>Eukaryota</taxon>
        <taxon>Metazoa</taxon>
        <taxon>Spiralia</taxon>
        <taxon>Lophotrochozoa</taxon>
        <taxon>Annelida</taxon>
        <taxon>Polychaeta</taxon>
        <taxon>Sedentaria</taxon>
        <taxon>Canalipalpata</taxon>
        <taxon>Sabellida</taxon>
        <taxon>Siboglinidae</taxon>
        <taxon>Ridgeia</taxon>
    </lineage>
</organism>
<gene>
    <name evidence="1" type="ORF">NP493_237g00010</name>
</gene>
<reference evidence="1" key="1">
    <citation type="journal article" date="2023" name="Mol. Biol. Evol.">
        <title>Third-Generation Sequencing Reveals the Adaptive Role of the Epigenome in Three Deep-Sea Polychaetes.</title>
        <authorList>
            <person name="Perez M."/>
            <person name="Aroh O."/>
            <person name="Sun Y."/>
            <person name="Lan Y."/>
            <person name="Juniper S.K."/>
            <person name="Young C.R."/>
            <person name="Angers B."/>
            <person name="Qian P.Y."/>
        </authorList>
    </citation>
    <scope>NUCLEOTIDE SEQUENCE</scope>
    <source>
        <strain evidence="1">R07B-5</strain>
    </source>
</reference>
<keyword evidence="2" id="KW-1185">Reference proteome</keyword>
<evidence type="ECO:0000313" key="2">
    <source>
        <dbReference type="Proteomes" id="UP001209878"/>
    </source>
</evidence>
<comment type="caution">
    <text evidence="1">The sequence shown here is derived from an EMBL/GenBank/DDBJ whole genome shotgun (WGS) entry which is preliminary data.</text>
</comment>
<dbReference type="Proteomes" id="UP001209878">
    <property type="component" value="Unassembled WGS sequence"/>
</dbReference>